<dbReference type="Pfam" id="PF00646">
    <property type="entry name" value="F-box"/>
    <property type="match status" value="1"/>
</dbReference>
<organism evidence="2 3">
    <name type="scientific">Morchella conica CCBAS932</name>
    <dbReference type="NCBI Taxonomy" id="1392247"/>
    <lineage>
        <taxon>Eukaryota</taxon>
        <taxon>Fungi</taxon>
        <taxon>Dikarya</taxon>
        <taxon>Ascomycota</taxon>
        <taxon>Pezizomycotina</taxon>
        <taxon>Pezizomycetes</taxon>
        <taxon>Pezizales</taxon>
        <taxon>Morchellaceae</taxon>
        <taxon>Morchella</taxon>
    </lineage>
</organism>
<gene>
    <name evidence="2" type="ORF">P167DRAFT_544225</name>
</gene>
<evidence type="ECO:0000313" key="2">
    <source>
        <dbReference type="EMBL" id="RPB13933.1"/>
    </source>
</evidence>
<accession>A0A3N4KTP4</accession>
<dbReference type="InParanoid" id="A0A3N4KTP4"/>
<dbReference type="InterPro" id="IPR036047">
    <property type="entry name" value="F-box-like_dom_sf"/>
</dbReference>
<dbReference type="OrthoDB" id="5334391at2759"/>
<sequence>MPSMDPFTHLGDFEIAPIIELLDPIDIIRLQRVSRTWYRLLTSEYIARIALISHFPRTAEAVEFRESLPNPHSVVLPYRRAAYRFHTRRLGLPTRVHEVLLDCSDEASIEWDAADGYAAWTSHEDRVLRVQSLEGDKRILLALDPLCLEGGAVKMSDLVRARMNVQMGKGLLVVTLNFYDSPMDGYGFGRRALILVFAIPSARLLWKLPILLPQRLLGEVDFAQDRLTYIRKTPIAQNRATLHFVAHNILTGETLLETELERSSEISNGDQFFVMVTDRPFKRLIILHEDTDALPSLWGPVFVRVFSINDGPPGRLLAKYDLKHSPFLGNRFGDRAFVESDLYMDYPPKGEVFWIVESCFVFIDKRPPQPPCPGHPAPCTCTYDSDTDTAVAPSTVSFSAWSVQPNPTAPAGFEMVHSIYRSTIDEGKDFQRRFRIPIDDAAVPAVPATVPPAAGVAAAAAVGAAVGVVEKKETFRDRCQRFEIFLPEEQCSATFYNVKPSGDAGAMRRFRIDVGSYRGAGVGTGGERVMVQSGRMVVRVAGGGGRAWRCVEGGVVEVRGEVFNEFLHGVQWSERHLALRTRWREEGRVVAAIVVFDFGCLW</sequence>
<protein>
    <recommendedName>
        <fullName evidence="1">F-box domain-containing protein</fullName>
    </recommendedName>
</protein>
<evidence type="ECO:0000259" key="1">
    <source>
        <dbReference type="Pfam" id="PF00646"/>
    </source>
</evidence>
<evidence type="ECO:0000313" key="3">
    <source>
        <dbReference type="Proteomes" id="UP000277580"/>
    </source>
</evidence>
<dbReference type="CDD" id="cd09917">
    <property type="entry name" value="F-box_SF"/>
    <property type="match status" value="1"/>
</dbReference>
<dbReference type="Proteomes" id="UP000277580">
    <property type="component" value="Unassembled WGS sequence"/>
</dbReference>
<dbReference type="InterPro" id="IPR001810">
    <property type="entry name" value="F-box_dom"/>
</dbReference>
<keyword evidence="3" id="KW-1185">Reference proteome</keyword>
<reference evidence="2 3" key="1">
    <citation type="journal article" date="2018" name="Nat. Ecol. Evol.">
        <title>Pezizomycetes genomes reveal the molecular basis of ectomycorrhizal truffle lifestyle.</title>
        <authorList>
            <person name="Murat C."/>
            <person name="Payen T."/>
            <person name="Noel B."/>
            <person name="Kuo A."/>
            <person name="Morin E."/>
            <person name="Chen J."/>
            <person name="Kohler A."/>
            <person name="Krizsan K."/>
            <person name="Balestrini R."/>
            <person name="Da Silva C."/>
            <person name="Montanini B."/>
            <person name="Hainaut M."/>
            <person name="Levati E."/>
            <person name="Barry K.W."/>
            <person name="Belfiori B."/>
            <person name="Cichocki N."/>
            <person name="Clum A."/>
            <person name="Dockter R.B."/>
            <person name="Fauchery L."/>
            <person name="Guy J."/>
            <person name="Iotti M."/>
            <person name="Le Tacon F."/>
            <person name="Lindquist E.A."/>
            <person name="Lipzen A."/>
            <person name="Malagnac F."/>
            <person name="Mello A."/>
            <person name="Molinier V."/>
            <person name="Miyauchi S."/>
            <person name="Poulain J."/>
            <person name="Riccioni C."/>
            <person name="Rubini A."/>
            <person name="Sitrit Y."/>
            <person name="Splivallo R."/>
            <person name="Traeger S."/>
            <person name="Wang M."/>
            <person name="Zifcakova L."/>
            <person name="Wipf D."/>
            <person name="Zambonelli A."/>
            <person name="Paolocci F."/>
            <person name="Nowrousian M."/>
            <person name="Ottonello S."/>
            <person name="Baldrian P."/>
            <person name="Spatafora J.W."/>
            <person name="Henrissat B."/>
            <person name="Nagy L.G."/>
            <person name="Aury J.M."/>
            <person name="Wincker P."/>
            <person name="Grigoriev I.V."/>
            <person name="Bonfante P."/>
            <person name="Martin F.M."/>
        </authorList>
    </citation>
    <scope>NUCLEOTIDE SEQUENCE [LARGE SCALE GENOMIC DNA]</scope>
    <source>
        <strain evidence="2 3">CCBAS932</strain>
    </source>
</reference>
<dbReference type="AlphaFoldDB" id="A0A3N4KTP4"/>
<dbReference type="EMBL" id="ML119120">
    <property type="protein sequence ID" value="RPB13933.1"/>
    <property type="molecule type" value="Genomic_DNA"/>
</dbReference>
<name>A0A3N4KTP4_9PEZI</name>
<proteinExistence type="predicted"/>
<feature type="domain" description="F-box" evidence="1">
    <location>
        <begin position="18"/>
        <end position="45"/>
    </location>
</feature>
<dbReference type="SUPFAM" id="SSF81383">
    <property type="entry name" value="F-box domain"/>
    <property type="match status" value="1"/>
</dbReference>